<dbReference type="PANTHER" id="PTHR16056">
    <property type="entry name" value="REGULATOR OF MICROTUBULE DYNAMICS PROTEIN"/>
    <property type="match status" value="1"/>
</dbReference>
<accession>W2T4H1</accession>
<sequence>MDPEVTLPSGRLLSTLKVKDLQKELSKRRLSCAGKKADLLARLTEHIIIYESGRNSTGDQVSVSPATTEEQILPEVLIRSKEVSERQQTKKKTKKRRSHSRLNETFEYVEDDEDTTQAFTPEVKCVASLVDATHRKSSRQAKDRRSRGDSGVGVTHEVVRAQTPRSSRKAKRSSTVDRAGSLTDDEAEQKSEAVPSPEFLTDDEGDKKRDDPTFDSRHISAKNDASPKENIKQDGEAMTPSRTNSTKREHSEKSITSESRTITMRTSTPQSVGRSRNGFAAPTVSSTARSTSRKREALFPNDVTKTINEKSNANTPRHCNSDASGTVTTSFSLRASKTRDQRDVKSRTKTSGNQRKKTGFLGLTMPVNNSSLNRLATPKGMAPAQARQKVAYTPRRGAVGAFVDTTKLSDREYELAVANGLIKARSRASAKVETSRRSRRDDILDMGSKKKAKKNADFKKVKLKVGKKLRKTATTDTTISAKKVVLIQQLQEKSESSGKPLSFRGLSLEELCRQLGHFNKSVRRDALLGTKQLLTSRPDLIETHLRTLIPSIARLVSDCGHDPALNGQLRSLLRVICSVSSHAMSAHFTLFVAHLLHALTHNEAGVRNFSLSIIALLLTNYPDLCSTNVDMFNSFVKFLSSSRRPAWNSARFLETIVLFLKAYIVDRSTRKKWCEDAQLDFSSSKISSSINLVEIFVKSNPFDFPVISPSATATVSPMELPDSFLSVCEACVPILATSLSEDRAGTYLAPTTSILTLLGRATSNLPSSLLVDDFIPRMAKIWAPVRKVAAGRKSGKVHDSTCWLNDY</sequence>
<dbReference type="PANTHER" id="PTHR16056:SF2">
    <property type="entry name" value="TESTIS-EXPRESSED PROTEIN 10"/>
    <property type="match status" value="1"/>
</dbReference>
<evidence type="ECO:0000256" key="2">
    <source>
        <dbReference type="ARBA" id="ARBA00006427"/>
    </source>
</evidence>
<feature type="domain" description="SAP" evidence="5">
    <location>
        <begin position="13"/>
        <end position="47"/>
    </location>
</feature>
<dbReference type="Gene3D" id="1.10.720.30">
    <property type="entry name" value="SAP domain"/>
    <property type="match status" value="1"/>
</dbReference>
<feature type="region of interest" description="Disordered" evidence="4">
    <location>
        <begin position="132"/>
        <end position="361"/>
    </location>
</feature>
<evidence type="ECO:0000313" key="6">
    <source>
        <dbReference type="EMBL" id="ETN76136.1"/>
    </source>
</evidence>
<feature type="compositionally biased region" description="Polar residues" evidence="4">
    <location>
        <begin position="256"/>
        <end position="274"/>
    </location>
</feature>
<dbReference type="SUPFAM" id="SSF48371">
    <property type="entry name" value="ARM repeat"/>
    <property type="match status" value="1"/>
</dbReference>
<evidence type="ECO:0000313" key="7">
    <source>
        <dbReference type="Proteomes" id="UP000053676"/>
    </source>
</evidence>
<dbReference type="InterPro" id="IPR016024">
    <property type="entry name" value="ARM-type_fold"/>
</dbReference>
<dbReference type="Pfam" id="PF12333">
    <property type="entry name" value="Ipi1_N"/>
    <property type="match status" value="1"/>
</dbReference>
<dbReference type="SUPFAM" id="SSF68906">
    <property type="entry name" value="SAP domain"/>
    <property type="match status" value="1"/>
</dbReference>
<dbReference type="Gene3D" id="1.25.10.10">
    <property type="entry name" value="Leucine-rich Repeat Variant"/>
    <property type="match status" value="1"/>
</dbReference>
<dbReference type="KEGG" id="nai:NECAME_11895"/>
<keyword evidence="7" id="KW-1185">Reference proteome</keyword>
<protein>
    <submittedName>
        <fullName evidence="6">SAP domain protein</fullName>
    </submittedName>
</protein>
<name>W2T4H1_NECAM</name>
<comment type="subcellular location">
    <subcellularLocation>
        <location evidence="1">Nucleus</location>
    </subcellularLocation>
</comment>
<dbReference type="Pfam" id="PF02037">
    <property type="entry name" value="SAP"/>
    <property type="match status" value="1"/>
</dbReference>
<dbReference type="InterPro" id="IPR011989">
    <property type="entry name" value="ARM-like"/>
</dbReference>
<feature type="compositionally biased region" description="Basic and acidic residues" evidence="4">
    <location>
        <begin position="225"/>
        <end position="235"/>
    </location>
</feature>
<comment type="similarity">
    <text evidence="2">Belongs to the IPI1/TEX10 family.</text>
</comment>
<proteinExistence type="inferred from homology"/>
<dbReference type="InterPro" id="IPR036361">
    <property type="entry name" value="SAP_dom_sf"/>
</dbReference>
<feature type="compositionally biased region" description="Polar residues" evidence="4">
    <location>
        <begin position="303"/>
        <end position="335"/>
    </location>
</feature>
<dbReference type="InterPro" id="IPR003034">
    <property type="entry name" value="SAP_dom"/>
</dbReference>
<evidence type="ECO:0000256" key="1">
    <source>
        <dbReference type="ARBA" id="ARBA00004123"/>
    </source>
</evidence>
<feature type="compositionally biased region" description="Basic and acidic residues" evidence="4">
    <location>
        <begin position="205"/>
        <end position="218"/>
    </location>
</feature>
<reference evidence="7" key="1">
    <citation type="journal article" date="2014" name="Nat. Genet.">
        <title>Genome of the human hookworm Necator americanus.</title>
        <authorList>
            <person name="Tang Y.T."/>
            <person name="Gao X."/>
            <person name="Rosa B.A."/>
            <person name="Abubucker S."/>
            <person name="Hallsworth-Pepin K."/>
            <person name="Martin J."/>
            <person name="Tyagi R."/>
            <person name="Heizer E."/>
            <person name="Zhang X."/>
            <person name="Bhonagiri-Palsikar V."/>
            <person name="Minx P."/>
            <person name="Warren W.C."/>
            <person name="Wang Q."/>
            <person name="Zhan B."/>
            <person name="Hotez P.J."/>
            <person name="Sternberg P.W."/>
            <person name="Dougall A."/>
            <person name="Gaze S.T."/>
            <person name="Mulvenna J."/>
            <person name="Sotillo J."/>
            <person name="Ranganathan S."/>
            <person name="Rabelo E.M."/>
            <person name="Wilson R.K."/>
            <person name="Felgner P.L."/>
            <person name="Bethony J."/>
            <person name="Hawdon J.M."/>
            <person name="Gasser R.B."/>
            <person name="Loukas A."/>
            <person name="Mitreva M."/>
        </authorList>
    </citation>
    <scope>NUCLEOTIDE SEQUENCE [LARGE SCALE GENOMIC DNA]</scope>
</reference>
<dbReference type="GO" id="GO:0071339">
    <property type="term" value="C:MLL1 complex"/>
    <property type="evidence" value="ECO:0007669"/>
    <property type="project" value="TreeGrafter"/>
</dbReference>
<keyword evidence="3" id="KW-0539">Nucleus</keyword>
<dbReference type="InterPro" id="IPR024679">
    <property type="entry name" value="Ipi1_N"/>
</dbReference>
<dbReference type="EMBL" id="KI660247">
    <property type="protein sequence ID" value="ETN76136.1"/>
    <property type="molecule type" value="Genomic_DNA"/>
</dbReference>
<organism evidence="6 7">
    <name type="scientific">Necator americanus</name>
    <name type="common">Human hookworm</name>
    <dbReference type="NCBI Taxonomy" id="51031"/>
    <lineage>
        <taxon>Eukaryota</taxon>
        <taxon>Metazoa</taxon>
        <taxon>Ecdysozoa</taxon>
        <taxon>Nematoda</taxon>
        <taxon>Chromadorea</taxon>
        <taxon>Rhabditida</taxon>
        <taxon>Rhabditina</taxon>
        <taxon>Rhabditomorpha</taxon>
        <taxon>Strongyloidea</taxon>
        <taxon>Ancylostomatidae</taxon>
        <taxon>Bunostominae</taxon>
        <taxon>Necator</taxon>
    </lineage>
</organism>
<dbReference type="Proteomes" id="UP000053676">
    <property type="component" value="Unassembled WGS sequence"/>
</dbReference>
<dbReference type="OrthoDB" id="361362at2759"/>
<dbReference type="AlphaFoldDB" id="W2T4H1"/>
<evidence type="ECO:0000256" key="4">
    <source>
        <dbReference type="SAM" id="MobiDB-lite"/>
    </source>
</evidence>
<dbReference type="PROSITE" id="PS50800">
    <property type="entry name" value="SAP"/>
    <property type="match status" value="1"/>
</dbReference>
<evidence type="ECO:0000256" key="3">
    <source>
        <dbReference type="ARBA" id="ARBA00023242"/>
    </source>
</evidence>
<gene>
    <name evidence="6" type="ORF">NECAME_11895</name>
</gene>
<feature type="compositionally biased region" description="Basic and acidic residues" evidence="4">
    <location>
        <begin position="246"/>
        <end position="255"/>
    </location>
</feature>
<dbReference type="STRING" id="51031.W2T4H1"/>
<feature type="compositionally biased region" description="Basic and acidic residues" evidence="4">
    <location>
        <begin position="337"/>
        <end position="346"/>
    </location>
</feature>
<evidence type="ECO:0000259" key="5">
    <source>
        <dbReference type="PROSITE" id="PS50800"/>
    </source>
</evidence>
<dbReference type="SMART" id="SM00513">
    <property type="entry name" value="SAP"/>
    <property type="match status" value="1"/>
</dbReference>